<proteinExistence type="predicted"/>
<reference evidence="2" key="1">
    <citation type="submission" date="2025-08" db="UniProtKB">
        <authorList>
            <consortium name="RefSeq"/>
        </authorList>
    </citation>
    <scope>IDENTIFICATION</scope>
</reference>
<gene>
    <name evidence="2" type="primary">LOC106813153</name>
</gene>
<sequence length="206" mass="23481">MEHPIEETGAYRLLSCLYNVKTIEQYLVSIDPTLTKEYLQSEVSNHEYLEMIKHGLVGSVTNLECQVQDKSVRFTLAEVAAQVVEEYLSTNNPEKDSRPTVITGLRHCSDRESFTYEFSLQSLLPFVEYVSSMQTTFLVLITSRSMQILHEKIGDDLTMKLLKQPVLPAKVYRRAKQANCICIPENCIKLNMKMLTGTGYAIMLDT</sequence>
<dbReference type="Proteomes" id="UP000695022">
    <property type="component" value="Unplaced"/>
</dbReference>
<dbReference type="RefSeq" id="XP_014672704.1">
    <property type="nucleotide sequence ID" value="XM_014817218.1"/>
</dbReference>
<evidence type="ECO:0000313" key="1">
    <source>
        <dbReference type="Proteomes" id="UP000695022"/>
    </source>
</evidence>
<accession>A0ABM1EKI3</accession>
<organism evidence="1 2">
    <name type="scientific">Priapulus caudatus</name>
    <name type="common">Priapulid worm</name>
    <dbReference type="NCBI Taxonomy" id="37621"/>
    <lineage>
        <taxon>Eukaryota</taxon>
        <taxon>Metazoa</taxon>
        <taxon>Ecdysozoa</taxon>
        <taxon>Scalidophora</taxon>
        <taxon>Priapulida</taxon>
        <taxon>Priapulimorpha</taxon>
        <taxon>Priapulimorphida</taxon>
        <taxon>Priapulidae</taxon>
        <taxon>Priapulus</taxon>
    </lineage>
</organism>
<keyword evidence="1" id="KW-1185">Reference proteome</keyword>
<name>A0ABM1EKI3_PRICU</name>
<evidence type="ECO:0000313" key="2">
    <source>
        <dbReference type="RefSeq" id="XP_014672704.1"/>
    </source>
</evidence>
<protein>
    <submittedName>
        <fullName evidence="2">Uncharacterized protein LOC106813153</fullName>
    </submittedName>
</protein>
<dbReference type="GeneID" id="106813153"/>